<accession>A0AAP0B701</accession>
<reference evidence="1 2" key="1">
    <citation type="journal article" date="2022" name="Nat. Plants">
        <title>Genomes of leafy and leafless Platanthera orchids illuminate the evolution of mycoheterotrophy.</title>
        <authorList>
            <person name="Li M.H."/>
            <person name="Liu K.W."/>
            <person name="Li Z."/>
            <person name="Lu H.C."/>
            <person name="Ye Q.L."/>
            <person name="Zhang D."/>
            <person name="Wang J.Y."/>
            <person name="Li Y.F."/>
            <person name="Zhong Z.M."/>
            <person name="Liu X."/>
            <person name="Yu X."/>
            <person name="Liu D.K."/>
            <person name="Tu X.D."/>
            <person name="Liu B."/>
            <person name="Hao Y."/>
            <person name="Liao X.Y."/>
            <person name="Jiang Y.T."/>
            <person name="Sun W.H."/>
            <person name="Chen J."/>
            <person name="Chen Y.Q."/>
            <person name="Ai Y."/>
            <person name="Zhai J.W."/>
            <person name="Wu S.S."/>
            <person name="Zhou Z."/>
            <person name="Hsiao Y.Y."/>
            <person name="Wu W.L."/>
            <person name="Chen Y.Y."/>
            <person name="Lin Y.F."/>
            <person name="Hsu J.L."/>
            <person name="Li C.Y."/>
            <person name="Wang Z.W."/>
            <person name="Zhao X."/>
            <person name="Zhong W.Y."/>
            <person name="Ma X.K."/>
            <person name="Ma L."/>
            <person name="Huang J."/>
            <person name="Chen G.Z."/>
            <person name="Huang M.Z."/>
            <person name="Huang L."/>
            <person name="Peng D.H."/>
            <person name="Luo Y.B."/>
            <person name="Zou S.Q."/>
            <person name="Chen S.P."/>
            <person name="Lan S."/>
            <person name="Tsai W.C."/>
            <person name="Van de Peer Y."/>
            <person name="Liu Z.J."/>
        </authorList>
    </citation>
    <scope>NUCLEOTIDE SEQUENCE [LARGE SCALE GENOMIC DNA]</scope>
    <source>
        <strain evidence="1">Lor287</strain>
    </source>
</reference>
<dbReference type="Proteomes" id="UP001418222">
    <property type="component" value="Unassembled WGS sequence"/>
</dbReference>
<name>A0AAP0B701_9ASPA</name>
<gene>
    <name evidence="1" type="ORF">KSP39_PZI016957</name>
</gene>
<proteinExistence type="predicted"/>
<evidence type="ECO:0000313" key="1">
    <source>
        <dbReference type="EMBL" id="KAK8930707.1"/>
    </source>
</evidence>
<dbReference type="AlphaFoldDB" id="A0AAP0B701"/>
<sequence>MEDQENVAKKLKSRTKLNARKRTYYQFRTTSVNTNLGCQVRQHLPILFSEHITNVIDVLGDGHCGYRVVGQALGKGLAGHKLEKISIPNLRISKLYMMRCLVTLDEPNYYKVLIARRRRHRLRSG</sequence>
<dbReference type="EMBL" id="JBBWWQ010000014">
    <property type="protein sequence ID" value="KAK8930707.1"/>
    <property type="molecule type" value="Genomic_DNA"/>
</dbReference>
<keyword evidence="2" id="KW-1185">Reference proteome</keyword>
<organism evidence="1 2">
    <name type="scientific">Platanthera zijinensis</name>
    <dbReference type="NCBI Taxonomy" id="2320716"/>
    <lineage>
        <taxon>Eukaryota</taxon>
        <taxon>Viridiplantae</taxon>
        <taxon>Streptophyta</taxon>
        <taxon>Embryophyta</taxon>
        <taxon>Tracheophyta</taxon>
        <taxon>Spermatophyta</taxon>
        <taxon>Magnoliopsida</taxon>
        <taxon>Liliopsida</taxon>
        <taxon>Asparagales</taxon>
        <taxon>Orchidaceae</taxon>
        <taxon>Orchidoideae</taxon>
        <taxon>Orchideae</taxon>
        <taxon>Orchidinae</taxon>
        <taxon>Platanthera</taxon>
    </lineage>
</organism>
<protein>
    <submittedName>
        <fullName evidence="1">Uncharacterized protein</fullName>
    </submittedName>
</protein>
<evidence type="ECO:0000313" key="2">
    <source>
        <dbReference type="Proteomes" id="UP001418222"/>
    </source>
</evidence>
<comment type="caution">
    <text evidence="1">The sequence shown here is derived from an EMBL/GenBank/DDBJ whole genome shotgun (WGS) entry which is preliminary data.</text>
</comment>